<dbReference type="Pfam" id="PF23852">
    <property type="entry name" value="DUF7215"/>
    <property type="match status" value="1"/>
</dbReference>
<dbReference type="KEGG" id="vg:26641742"/>
<dbReference type="RefSeq" id="YP_009215416.1">
    <property type="nucleotide sequence ID" value="NC_028976.1"/>
</dbReference>
<evidence type="ECO:0000313" key="1">
    <source>
        <dbReference type="EMBL" id="AKY03645.1"/>
    </source>
</evidence>
<protein>
    <submittedName>
        <fullName evidence="1">Uncharacterized protein</fullName>
    </submittedName>
</protein>
<organism evidence="1 2">
    <name type="scientific">Streptomyces phage Izzy</name>
    <dbReference type="NCBI Taxonomy" id="1674926"/>
    <lineage>
        <taxon>Viruses</taxon>
        <taxon>Duplodnaviria</taxon>
        <taxon>Heunggongvirae</taxon>
        <taxon>Uroviricota</taxon>
        <taxon>Caudoviricetes</taxon>
        <taxon>Arquatrovirinae</taxon>
        <taxon>Likavirus</taxon>
        <taxon>Likavirus izzy</taxon>
    </lineage>
</organism>
<dbReference type="Proteomes" id="UP000202851">
    <property type="component" value="Segment"/>
</dbReference>
<keyword evidence="2" id="KW-1185">Reference proteome</keyword>
<dbReference type="GeneID" id="26641742"/>
<dbReference type="InterPro" id="IPR055639">
    <property type="entry name" value="DUF7215"/>
</dbReference>
<name>A0A0K1Y963_9CAUD</name>
<gene>
    <name evidence="1" type="ORF">SEA_IZZY_38</name>
</gene>
<sequence length="50" mass="5601">MIGFMGWKPGEFEAAVDELNAFIAFFEDPESDIDLILDVEEFFGVTDAVL</sequence>
<dbReference type="EMBL" id="KT184390">
    <property type="protein sequence ID" value="AKY03645.1"/>
    <property type="molecule type" value="Genomic_DNA"/>
</dbReference>
<reference evidence="1 2" key="1">
    <citation type="submission" date="2015-06" db="EMBL/GenBank/DDBJ databases">
        <authorList>
            <person name="Narvaez J.M."/>
            <person name="Syed O."/>
            <person name="Smith B.R."/>
            <person name="Layton S.R."/>
            <person name="Bhuiyan S."/>
            <person name="Benjamin R.C."/>
            <person name="Hughes L.E."/>
            <person name="Bradley K.W."/>
            <person name="Asai D.J."/>
            <person name="Bowman C.A."/>
            <person name="Russell D.A."/>
            <person name="Pope W.H."/>
            <person name="Jacobs-Sera D."/>
            <person name="Hendrix R.W."/>
            <person name="Hatfull G.F."/>
        </authorList>
    </citation>
    <scope>NUCLEOTIDE SEQUENCE [LARGE SCALE GENOMIC DNA]</scope>
</reference>
<dbReference type="OrthoDB" id="26999at10239"/>
<accession>A0A0K1Y963</accession>
<proteinExistence type="predicted"/>
<evidence type="ECO:0000313" key="2">
    <source>
        <dbReference type="Proteomes" id="UP000202851"/>
    </source>
</evidence>